<feature type="region of interest" description="Disordered" evidence="2">
    <location>
        <begin position="107"/>
        <end position="132"/>
    </location>
</feature>
<evidence type="ECO:0000256" key="1">
    <source>
        <dbReference type="SAM" id="Coils"/>
    </source>
</evidence>
<accession>E3HK84</accession>
<dbReference type="Proteomes" id="UP000006876">
    <property type="component" value="Chromosome"/>
</dbReference>
<dbReference type="eggNOG" id="COG2963">
    <property type="taxonomic scope" value="Bacteria"/>
</dbReference>
<proteinExistence type="predicted"/>
<dbReference type="RefSeq" id="WP_013394195.1">
    <property type="nucleotide sequence ID" value="NC_014640.1"/>
</dbReference>
<gene>
    <name evidence="3" type="ordered locus">AXYL_03561</name>
</gene>
<evidence type="ECO:0000256" key="2">
    <source>
        <dbReference type="SAM" id="MobiDB-lite"/>
    </source>
</evidence>
<evidence type="ECO:0000313" key="4">
    <source>
        <dbReference type="Proteomes" id="UP000006876"/>
    </source>
</evidence>
<evidence type="ECO:0000313" key="3">
    <source>
        <dbReference type="EMBL" id="ADP16881.1"/>
    </source>
</evidence>
<evidence type="ECO:0008006" key="5">
    <source>
        <dbReference type="Google" id="ProtNLM"/>
    </source>
</evidence>
<dbReference type="HOGENOM" id="CLU_064963_0_0_4"/>
<dbReference type="OrthoDB" id="5944985at2"/>
<sequence length="279" mass="30464">MEIRIDEGLRAYIDPLTDDEREALERSLLAEGCRDALVLWGDLLVDGHNRHALCMQHGIPFETRQNTSFKSIEDVHLWMIENHLGRRSVSDFQRGVLALRKKEILQARTPSAPASDDPPWDEDSGEPPPLPAAVVSQALSRQALARAARISSNTLGQIEKIQKAAAPELVRAVKDGAISINAAAAVATLPPERQAAAVAGGRKELQQAAREVRQAKAPPPREAVPDIPVENIADLPAEVVRLRELLTRLTDERDQLKKKVMHLTVALAEARNASAGGDD</sequence>
<organism evidence="3 4">
    <name type="scientific">Achromobacter xylosoxidans (strain A8)</name>
    <dbReference type="NCBI Taxonomy" id="762376"/>
    <lineage>
        <taxon>Bacteria</taxon>
        <taxon>Pseudomonadati</taxon>
        <taxon>Pseudomonadota</taxon>
        <taxon>Betaproteobacteria</taxon>
        <taxon>Burkholderiales</taxon>
        <taxon>Alcaligenaceae</taxon>
        <taxon>Achromobacter</taxon>
    </lineage>
</organism>
<dbReference type="STRING" id="762376.AXYL_03561"/>
<feature type="coiled-coil region" evidence="1">
    <location>
        <begin position="239"/>
        <end position="273"/>
    </location>
</feature>
<name>E3HK84_ACHXA</name>
<protein>
    <recommendedName>
        <fullName evidence="5">Plasmid replication/partition related protein</fullName>
    </recommendedName>
</protein>
<dbReference type="KEGG" id="axy:AXYL_03561"/>
<dbReference type="AlphaFoldDB" id="E3HK84"/>
<reference evidence="3 4" key="1">
    <citation type="journal article" date="2011" name="J. Bacteriol.">
        <title>Complete genome sequence of the haloaromatic acid-degrading bacterium Achromobacter xylosoxidans A8.</title>
        <authorList>
            <person name="Strnad H."/>
            <person name="Ridl J."/>
            <person name="Paces J."/>
            <person name="Kolar M."/>
            <person name="Vlcek C."/>
            <person name="Paces V."/>
        </authorList>
    </citation>
    <scope>NUCLEOTIDE SEQUENCE [LARGE SCALE GENOMIC DNA]</scope>
    <source>
        <strain evidence="3 4">A8</strain>
    </source>
</reference>
<dbReference type="EMBL" id="CP002287">
    <property type="protein sequence ID" value="ADP16881.1"/>
    <property type="molecule type" value="Genomic_DNA"/>
</dbReference>
<keyword evidence="1" id="KW-0175">Coiled coil</keyword>
<dbReference type="PATRIC" id="fig|762376.5.peg.3584"/>